<feature type="transmembrane region" description="Helical" evidence="1">
    <location>
        <begin position="50"/>
        <end position="71"/>
    </location>
</feature>
<dbReference type="Gene3D" id="3.30.70.270">
    <property type="match status" value="1"/>
</dbReference>
<proteinExistence type="predicted"/>
<evidence type="ECO:0008006" key="6">
    <source>
        <dbReference type="Google" id="ProtNLM"/>
    </source>
</evidence>
<dbReference type="SUPFAM" id="SSF55073">
    <property type="entry name" value="Nucleotide cyclase"/>
    <property type="match status" value="1"/>
</dbReference>
<evidence type="ECO:0000313" key="5">
    <source>
        <dbReference type="Proteomes" id="UP000287865"/>
    </source>
</evidence>
<comment type="caution">
    <text evidence="4">The sequence shown here is derived from an EMBL/GenBank/DDBJ whole genome shotgun (WGS) entry which is preliminary data.</text>
</comment>
<evidence type="ECO:0000259" key="3">
    <source>
        <dbReference type="PROSITE" id="PS50887"/>
    </source>
</evidence>
<organism evidence="4 5">
    <name type="scientific">Aliidiomarina maris</name>
    <dbReference type="NCBI Taxonomy" id="531312"/>
    <lineage>
        <taxon>Bacteria</taxon>
        <taxon>Pseudomonadati</taxon>
        <taxon>Pseudomonadota</taxon>
        <taxon>Gammaproteobacteria</taxon>
        <taxon>Alteromonadales</taxon>
        <taxon>Idiomarinaceae</taxon>
        <taxon>Aliidiomarina</taxon>
    </lineage>
</organism>
<feature type="domain" description="GGDEF" evidence="3">
    <location>
        <begin position="108"/>
        <end position="245"/>
    </location>
</feature>
<gene>
    <name evidence="4" type="ORF">CWE07_07835</name>
</gene>
<dbReference type="Proteomes" id="UP000287865">
    <property type="component" value="Unassembled WGS sequence"/>
</dbReference>
<dbReference type="InterPro" id="IPR050706">
    <property type="entry name" value="Cyclic-di-GMP_PDE-like"/>
</dbReference>
<dbReference type="SMART" id="SM00052">
    <property type="entry name" value="EAL"/>
    <property type="match status" value="1"/>
</dbReference>
<keyword evidence="1" id="KW-1133">Transmembrane helix</keyword>
<evidence type="ECO:0000259" key="2">
    <source>
        <dbReference type="PROSITE" id="PS50883"/>
    </source>
</evidence>
<dbReference type="InterPro" id="IPR029787">
    <property type="entry name" value="Nucleotide_cyclase"/>
</dbReference>
<dbReference type="SUPFAM" id="SSF141868">
    <property type="entry name" value="EAL domain-like"/>
    <property type="match status" value="1"/>
</dbReference>
<evidence type="ECO:0000313" key="4">
    <source>
        <dbReference type="EMBL" id="RUO24573.1"/>
    </source>
</evidence>
<evidence type="ECO:0000256" key="1">
    <source>
        <dbReference type="SAM" id="Phobius"/>
    </source>
</evidence>
<keyword evidence="1" id="KW-0472">Membrane</keyword>
<dbReference type="PANTHER" id="PTHR33121:SF79">
    <property type="entry name" value="CYCLIC DI-GMP PHOSPHODIESTERASE PDED-RELATED"/>
    <property type="match status" value="1"/>
</dbReference>
<dbReference type="PANTHER" id="PTHR33121">
    <property type="entry name" value="CYCLIC DI-GMP PHOSPHODIESTERASE PDEF"/>
    <property type="match status" value="1"/>
</dbReference>
<dbReference type="SMART" id="SM00267">
    <property type="entry name" value="GGDEF"/>
    <property type="match status" value="1"/>
</dbReference>
<dbReference type="NCBIfam" id="TIGR00254">
    <property type="entry name" value="GGDEF"/>
    <property type="match status" value="1"/>
</dbReference>
<name>A0ABY0BRU8_9GAMM</name>
<dbReference type="InterPro" id="IPR035919">
    <property type="entry name" value="EAL_sf"/>
</dbReference>
<dbReference type="CDD" id="cd01949">
    <property type="entry name" value="GGDEF"/>
    <property type="match status" value="1"/>
</dbReference>
<dbReference type="InterPro" id="IPR043128">
    <property type="entry name" value="Rev_trsase/Diguanyl_cyclase"/>
</dbReference>
<sequence length="524" mass="58176">MKAETMSAKRTALKLTAVYITFGLAWILLSDQALLLLLDDPAWLARAQTLKGWAFVLLTGILFGLMAYLSLIRQQRLHEYDTLTGLLSQYKFREVAEQHLLAARQFQEQCALAIINIDGFRQINGQLGQRQADELLQALAERLRFELPSQASIGRIAADEFCVALRAVDALTQLAQTIERVQVRVQHAVDAVSRNPHHDVILTCSAGLASFPQDAEHSKGLFSAANLALAEAKEFGRGGLSTYHSEYGEQVRQRTQLARDLDLALSAANQPASTPGLYLVYQPQYSINSSGTPKLIGVEALLRWSHPEHGLVSPALFIDIAEQQGLIHRLTDFVCARAVADLEQYQCFDKIDYVSINVSALDINSAQAELDFARRFEADERAHAWLRAGKIQLEITETALMHSTRPQALLQRLRQRGLRLSIDDFGTGYSSLSVISRLPIDELKIDQSFIHSLNEGSSEALIVRAIIAMAHSLKLTVVAEGVETAEQLTILRELACDTVQGYYLAKPVTPDKLEELYAPRYSSP</sequence>
<dbReference type="PROSITE" id="PS50883">
    <property type="entry name" value="EAL"/>
    <property type="match status" value="1"/>
</dbReference>
<dbReference type="InterPro" id="IPR001633">
    <property type="entry name" value="EAL_dom"/>
</dbReference>
<dbReference type="CDD" id="cd01948">
    <property type="entry name" value="EAL"/>
    <property type="match status" value="1"/>
</dbReference>
<protein>
    <recommendedName>
        <fullName evidence="6">Diguanylate cyclase (GGDEF)-like protein</fullName>
    </recommendedName>
</protein>
<accession>A0ABY0BRU8</accession>
<dbReference type="Gene3D" id="3.20.20.450">
    <property type="entry name" value="EAL domain"/>
    <property type="match status" value="1"/>
</dbReference>
<dbReference type="Pfam" id="PF00990">
    <property type="entry name" value="GGDEF"/>
    <property type="match status" value="1"/>
</dbReference>
<dbReference type="EMBL" id="PIPK01000006">
    <property type="protein sequence ID" value="RUO24573.1"/>
    <property type="molecule type" value="Genomic_DNA"/>
</dbReference>
<dbReference type="Pfam" id="PF00563">
    <property type="entry name" value="EAL"/>
    <property type="match status" value="1"/>
</dbReference>
<keyword evidence="1" id="KW-0812">Transmembrane</keyword>
<dbReference type="InterPro" id="IPR000160">
    <property type="entry name" value="GGDEF_dom"/>
</dbReference>
<reference evidence="4 5" key="1">
    <citation type="journal article" date="2018" name="Front. Microbiol.">
        <title>Genome-Based Analysis Reveals the Taxonomy and Diversity of the Family Idiomarinaceae.</title>
        <authorList>
            <person name="Liu Y."/>
            <person name="Lai Q."/>
            <person name="Shao Z."/>
        </authorList>
    </citation>
    <scope>NUCLEOTIDE SEQUENCE [LARGE SCALE GENOMIC DNA]</scope>
    <source>
        <strain evidence="4 5">CF12-14</strain>
    </source>
</reference>
<dbReference type="PROSITE" id="PS50887">
    <property type="entry name" value="GGDEF"/>
    <property type="match status" value="1"/>
</dbReference>
<feature type="domain" description="EAL" evidence="2">
    <location>
        <begin position="254"/>
        <end position="521"/>
    </location>
</feature>
<keyword evidence="5" id="KW-1185">Reference proteome</keyword>
<feature type="transmembrane region" description="Helical" evidence="1">
    <location>
        <begin position="12"/>
        <end position="30"/>
    </location>
</feature>